<feature type="region of interest" description="Disordered" evidence="1">
    <location>
        <begin position="40"/>
        <end position="59"/>
    </location>
</feature>
<gene>
    <name evidence="2" type="ORF">C2G38_2200863</name>
</gene>
<dbReference type="Proteomes" id="UP000266673">
    <property type="component" value="Unassembled WGS sequence"/>
</dbReference>
<dbReference type="EMBL" id="QKWP01001031">
    <property type="protein sequence ID" value="RIB12374.1"/>
    <property type="molecule type" value="Genomic_DNA"/>
</dbReference>
<organism evidence="2 3">
    <name type="scientific">Gigaspora rosea</name>
    <dbReference type="NCBI Taxonomy" id="44941"/>
    <lineage>
        <taxon>Eukaryota</taxon>
        <taxon>Fungi</taxon>
        <taxon>Fungi incertae sedis</taxon>
        <taxon>Mucoromycota</taxon>
        <taxon>Glomeromycotina</taxon>
        <taxon>Glomeromycetes</taxon>
        <taxon>Diversisporales</taxon>
        <taxon>Gigasporaceae</taxon>
        <taxon>Gigaspora</taxon>
    </lineage>
</organism>
<reference evidence="2 3" key="1">
    <citation type="submission" date="2018-06" db="EMBL/GenBank/DDBJ databases">
        <title>Comparative genomics reveals the genomic features of Rhizophagus irregularis, R. cerebriforme, R. diaphanum and Gigaspora rosea, and their symbiotic lifestyle signature.</title>
        <authorList>
            <person name="Morin E."/>
            <person name="San Clemente H."/>
            <person name="Chen E.C.H."/>
            <person name="De La Providencia I."/>
            <person name="Hainaut M."/>
            <person name="Kuo A."/>
            <person name="Kohler A."/>
            <person name="Murat C."/>
            <person name="Tang N."/>
            <person name="Roy S."/>
            <person name="Loubradou J."/>
            <person name="Henrissat B."/>
            <person name="Grigoriev I.V."/>
            <person name="Corradi N."/>
            <person name="Roux C."/>
            <person name="Martin F.M."/>
        </authorList>
    </citation>
    <scope>NUCLEOTIDE SEQUENCE [LARGE SCALE GENOMIC DNA]</scope>
    <source>
        <strain evidence="2 3">DAOM 194757</strain>
    </source>
</reference>
<accession>A0A397UQ69</accession>
<keyword evidence="3" id="KW-1185">Reference proteome</keyword>
<protein>
    <submittedName>
        <fullName evidence="2">Uncharacterized protein</fullName>
    </submittedName>
</protein>
<sequence>MVDKYSTSTRRIYEIWKRHAQGLPQRKQQMIQNTEIASMPKNNISNERTKKKRSSSRSIYFSHLSSNSGKKVRKISENIMNDDIPNTDIVAQIEREIKRKDKNLASSARIKFTT</sequence>
<evidence type="ECO:0000313" key="3">
    <source>
        <dbReference type="Proteomes" id="UP000266673"/>
    </source>
</evidence>
<evidence type="ECO:0000313" key="2">
    <source>
        <dbReference type="EMBL" id="RIB12374.1"/>
    </source>
</evidence>
<name>A0A397UQ69_9GLOM</name>
<proteinExistence type="predicted"/>
<evidence type="ECO:0000256" key="1">
    <source>
        <dbReference type="SAM" id="MobiDB-lite"/>
    </source>
</evidence>
<comment type="caution">
    <text evidence="2">The sequence shown here is derived from an EMBL/GenBank/DDBJ whole genome shotgun (WGS) entry which is preliminary data.</text>
</comment>
<dbReference type="OrthoDB" id="2388123at2759"/>
<dbReference type="AlphaFoldDB" id="A0A397UQ69"/>